<dbReference type="Proteomes" id="UP000324897">
    <property type="component" value="Chromosome 2"/>
</dbReference>
<protein>
    <submittedName>
        <fullName evidence="1">Uncharacterized protein</fullName>
    </submittedName>
</protein>
<feature type="non-terminal residue" evidence="1">
    <location>
        <position position="1"/>
    </location>
</feature>
<organism evidence="1 2">
    <name type="scientific">Eragrostis curvula</name>
    <name type="common">weeping love grass</name>
    <dbReference type="NCBI Taxonomy" id="38414"/>
    <lineage>
        <taxon>Eukaryota</taxon>
        <taxon>Viridiplantae</taxon>
        <taxon>Streptophyta</taxon>
        <taxon>Embryophyta</taxon>
        <taxon>Tracheophyta</taxon>
        <taxon>Spermatophyta</taxon>
        <taxon>Magnoliopsida</taxon>
        <taxon>Liliopsida</taxon>
        <taxon>Poales</taxon>
        <taxon>Poaceae</taxon>
        <taxon>PACMAD clade</taxon>
        <taxon>Chloridoideae</taxon>
        <taxon>Eragrostideae</taxon>
        <taxon>Eragrostidinae</taxon>
        <taxon>Eragrostis</taxon>
    </lineage>
</organism>
<evidence type="ECO:0000313" key="2">
    <source>
        <dbReference type="Proteomes" id="UP000324897"/>
    </source>
</evidence>
<name>A0A5J9URK7_9POAL</name>
<reference evidence="1 2" key="1">
    <citation type="journal article" date="2019" name="Sci. Rep.">
        <title>A high-quality genome of Eragrostis curvula grass provides insights into Poaceae evolution and supports new strategies to enhance forage quality.</title>
        <authorList>
            <person name="Carballo J."/>
            <person name="Santos B.A.C.M."/>
            <person name="Zappacosta D."/>
            <person name="Garbus I."/>
            <person name="Selva J.P."/>
            <person name="Gallo C.A."/>
            <person name="Diaz A."/>
            <person name="Albertini E."/>
            <person name="Caccamo M."/>
            <person name="Echenique V."/>
        </authorList>
    </citation>
    <scope>NUCLEOTIDE SEQUENCE [LARGE SCALE GENOMIC DNA]</scope>
    <source>
        <strain evidence="2">cv. Victoria</strain>
        <tissue evidence="1">Leaf</tissue>
    </source>
</reference>
<evidence type="ECO:0000313" key="1">
    <source>
        <dbReference type="EMBL" id="TVU25787.1"/>
    </source>
</evidence>
<proteinExistence type="predicted"/>
<accession>A0A5J9URK7</accession>
<dbReference type="AlphaFoldDB" id="A0A5J9URK7"/>
<dbReference type="Gramene" id="TVU25787">
    <property type="protein sequence ID" value="TVU25787"/>
    <property type="gene ID" value="EJB05_28296"/>
</dbReference>
<comment type="caution">
    <text evidence="1">The sequence shown here is derived from an EMBL/GenBank/DDBJ whole genome shotgun (WGS) entry which is preliminary data.</text>
</comment>
<gene>
    <name evidence="1" type="ORF">EJB05_28296</name>
</gene>
<sequence>MILKMEDYVAALHDAWVDISGDSLGYAAAQSVAGGSEASMTGPSLVRRKVAPTKVKQPNFSAVEDNVLCKAWLVVSCDPAVNTGQRKEAF</sequence>
<keyword evidence="2" id="KW-1185">Reference proteome</keyword>
<dbReference type="EMBL" id="RWGY01000013">
    <property type="protein sequence ID" value="TVU25787.1"/>
    <property type="molecule type" value="Genomic_DNA"/>
</dbReference>